<dbReference type="PANTHER" id="PTHR39611">
    <property type="entry name" value="HYDROXYPROLINE-RICH GLYCOPROTEIN DZ-HRGP-RELATED"/>
    <property type="match status" value="1"/>
</dbReference>
<evidence type="ECO:0000259" key="2">
    <source>
        <dbReference type="Pfam" id="PF24355"/>
    </source>
</evidence>
<evidence type="ECO:0000313" key="3">
    <source>
        <dbReference type="EMBL" id="KAL1890830.1"/>
    </source>
</evidence>
<feature type="domain" description="DUF7514" evidence="2">
    <location>
        <begin position="51"/>
        <end position="202"/>
    </location>
</feature>
<comment type="caution">
    <text evidence="3">The sequence shown here is derived from an EMBL/GenBank/DDBJ whole genome shotgun (WGS) entry which is preliminary data.</text>
</comment>
<name>A0ABR3YR58_9PEZI</name>
<feature type="region of interest" description="Disordered" evidence="1">
    <location>
        <begin position="561"/>
        <end position="757"/>
    </location>
</feature>
<evidence type="ECO:0000313" key="4">
    <source>
        <dbReference type="Proteomes" id="UP001583280"/>
    </source>
</evidence>
<dbReference type="EMBL" id="JAWDJO010000170">
    <property type="protein sequence ID" value="KAL1890830.1"/>
    <property type="molecule type" value="Genomic_DNA"/>
</dbReference>
<feature type="region of interest" description="Disordered" evidence="1">
    <location>
        <begin position="1"/>
        <end position="30"/>
    </location>
</feature>
<gene>
    <name evidence="3" type="ORF">Cpir12675_005226</name>
</gene>
<feature type="compositionally biased region" description="Basic residues" evidence="1">
    <location>
        <begin position="206"/>
        <end position="225"/>
    </location>
</feature>
<feature type="compositionally biased region" description="Acidic residues" evidence="1">
    <location>
        <begin position="666"/>
        <end position="689"/>
    </location>
</feature>
<feature type="region of interest" description="Disordered" evidence="1">
    <location>
        <begin position="443"/>
        <end position="477"/>
    </location>
</feature>
<feature type="compositionally biased region" description="Low complexity" evidence="1">
    <location>
        <begin position="1"/>
        <end position="11"/>
    </location>
</feature>
<dbReference type="InterPro" id="IPR055936">
    <property type="entry name" value="DUF7514"/>
</dbReference>
<feature type="compositionally biased region" description="Basic residues" evidence="1">
    <location>
        <begin position="453"/>
        <end position="462"/>
    </location>
</feature>
<reference evidence="3 4" key="1">
    <citation type="journal article" date="2024" name="IMA Fungus">
        <title>IMA Genome - F19 : A genome assembly and annotation guide to empower mycologists, including annotated draft genome sequences of Ceratocystis pirilliformis, Diaporthe australafricana, Fusarium ophioides, Paecilomyces lecythidis, and Sporothrix stenoceras.</title>
        <authorList>
            <person name="Aylward J."/>
            <person name="Wilson A.M."/>
            <person name="Visagie C.M."/>
            <person name="Spraker J."/>
            <person name="Barnes I."/>
            <person name="Buitendag C."/>
            <person name="Ceriani C."/>
            <person name="Del Mar Angel L."/>
            <person name="du Plessis D."/>
            <person name="Fuchs T."/>
            <person name="Gasser K."/>
            <person name="Kramer D."/>
            <person name="Li W."/>
            <person name="Munsamy K."/>
            <person name="Piso A."/>
            <person name="Price J.L."/>
            <person name="Sonnekus B."/>
            <person name="Thomas C."/>
            <person name="van der Nest A."/>
            <person name="van Dijk A."/>
            <person name="van Heerden A."/>
            <person name="van Vuuren N."/>
            <person name="Yilmaz N."/>
            <person name="Duong T.A."/>
            <person name="van der Merwe N.A."/>
            <person name="Wingfield M.J."/>
            <person name="Wingfield B.D."/>
        </authorList>
    </citation>
    <scope>NUCLEOTIDE SEQUENCE [LARGE SCALE GENOMIC DNA]</scope>
    <source>
        <strain evidence="3 4">CMW 12675</strain>
    </source>
</reference>
<sequence>MAPGSAPTSSAPAPPVAEFPPTHDSASTQAPNMPIIYNEMFVKQPGEHPVATRQFCDLAIALADYISSSIGDLNNKTLTPSKMADFYRLVSTGDSWDSFWLDTNATALSQILRTIGAFHSLEPTSNPYEPPSIPALTREGFVRWLSLQILLSPEDNIAYLQYAVQNFCLRHPATGQRFPPNLPSVVFRRTPDPEVTNWHNRCGDKLKKRLEHQQKREKREKHERREKRQKEHESETKPAPASDFKQADSSKLHPTAAASSSAKHAEPVAKTSKSKSFKSPEAEAAGAKRSFLRSHIRSTSASLLPEKTTISHDFGDGHRHRGQTRMRSFEHTSKYDKDRSMYYECPEIVANYYDISKTPLPKYQGSPTTNPMHNYPRDGGVDGRRHTPTFQPHSYSYQAHTWTPPQILRHSSVTTPIHQTSFTPSPHGSMGSNGSFPPDMENRHINTPETLSPRRRSHRHRAEHGQTASGAIPMSSTPRIRVSMDKAASRAVPLIVSSSPRNHYFGRTAKQLDDENDEYIYSSSANVSPTTYPKSAKSKHRNGAHMLESFWNAFTSAAAEKEASRESSREAEKERVRSREREYEREHRSDRDRDRDRDRNRDRDRARTRERGRDRDHDEWRSRDRDRNRDRLGADVKSGVRPSKTRTRLPPSSSAARRHDIFQFEMSEDGDIYDSNDTEDTEDSEDDDESTVKGKRYHHTTRSRRDTGTADRFERQTGSLHTPTSAGTGRGDMGQVRRSKSHVETERVRQRMTGVYY</sequence>
<feature type="compositionally biased region" description="Basic and acidic residues" evidence="1">
    <location>
        <begin position="703"/>
        <end position="715"/>
    </location>
</feature>
<dbReference type="Proteomes" id="UP001583280">
    <property type="component" value="Unassembled WGS sequence"/>
</dbReference>
<dbReference type="Pfam" id="PF24355">
    <property type="entry name" value="DUF7514"/>
    <property type="match status" value="1"/>
</dbReference>
<protein>
    <recommendedName>
        <fullName evidence="2">DUF7514 domain-containing protein</fullName>
    </recommendedName>
</protein>
<organism evidence="3 4">
    <name type="scientific">Ceratocystis pirilliformis</name>
    <dbReference type="NCBI Taxonomy" id="259994"/>
    <lineage>
        <taxon>Eukaryota</taxon>
        <taxon>Fungi</taxon>
        <taxon>Dikarya</taxon>
        <taxon>Ascomycota</taxon>
        <taxon>Pezizomycotina</taxon>
        <taxon>Sordariomycetes</taxon>
        <taxon>Hypocreomycetidae</taxon>
        <taxon>Microascales</taxon>
        <taxon>Ceratocystidaceae</taxon>
        <taxon>Ceratocystis</taxon>
    </lineage>
</organism>
<feature type="compositionally biased region" description="Basic and acidic residues" evidence="1">
    <location>
        <begin position="561"/>
        <end position="634"/>
    </location>
</feature>
<accession>A0ABR3YR58</accession>
<feature type="compositionally biased region" description="Basic and acidic residues" evidence="1">
    <location>
        <begin position="226"/>
        <end position="236"/>
    </location>
</feature>
<dbReference type="PANTHER" id="PTHR39611:SF2">
    <property type="entry name" value="HYDROXYPROLINE-RICH GLYCOPROTEIN DZ-HRGP"/>
    <property type="match status" value="1"/>
</dbReference>
<feature type="region of interest" description="Disordered" evidence="1">
    <location>
        <begin position="189"/>
        <end position="327"/>
    </location>
</feature>
<proteinExistence type="predicted"/>
<keyword evidence="4" id="KW-1185">Reference proteome</keyword>
<feature type="compositionally biased region" description="Polar residues" evidence="1">
    <location>
        <begin position="466"/>
        <end position="477"/>
    </location>
</feature>
<evidence type="ECO:0000256" key="1">
    <source>
        <dbReference type="SAM" id="MobiDB-lite"/>
    </source>
</evidence>
<feature type="compositionally biased region" description="Polar residues" evidence="1">
    <location>
        <begin position="716"/>
        <end position="727"/>
    </location>
</feature>
<feature type="compositionally biased region" description="Basic residues" evidence="1">
    <location>
        <begin position="693"/>
        <end position="702"/>
    </location>
</feature>